<dbReference type="AlphaFoldDB" id="A0A8X6HZU5"/>
<gene>
    <name evidence="1" type="ORF">TNCT_222641</name>
</gene>
<name>A0A8X6HZU5_TRICU</name>
<evidence type="ECO:0000313" key="1">
    <source>
        <dbReference type="EMBL" id="GFQ84707.1"/>
    </source>
</evidence>
<evidence type="ECO:0000313" key="2">
    <source>
        <dbReference type="Proteomes" id="UP000887116"/>
    </source>
</evidence>
<dbReference type="OrthoDB" id="10582357at2759"/>
<organism evidence="1 2">
    <name type="scientific">Trichonephila clavata</name>
    <name type="common">Joro spider</name>
    <name type="synonym">Nephila clavata</name>
    <dbReference type="NCBI Taxonomy" id="2740835"/>
    <lineage>
        <taxon>Eukaryota</taxon>
        <taxon>Metazoa</taxon>
        <taxon>Ecdysozoa</taxon>
        <taxon>Arthropoda</taxon>
        <taxon>Chelicerata</taxon>
        <taxon>Arachnida</taxon>
        <taxon>Araneae</taxon>
        <taxon>Araneomorphae</taxon>
        <taxon>Entelegynae</taxon>
        <taxon>Araneoidea</taxon>
        <taxon>Nephilidae</taxon>
        <taxon>Trichonephila</taxon>
    </lineage>
</organism>
<dbReference type="EMBL" id="BMAO01002965">
    <property type="protein sequence ID" value="GFQ84707.1"/>
    <property type="molecule type" value="Genomic_DNA"/>
</dbReference>
<proteinExistence type="predicted"/>
<protein>
    <submittedName>
        <fullName evidence="1">Uncharacterized protein</fullName>
    </submittedName>
</protein>
<dbReference type="Proteomes" id="UP000887116">
    <property type="component" value="Unassembled WGS sequence"/>
</dbReference>
<accession>A0A8X6HZU5</accession>
<reference evidence="1" key="1">
    <citation type="submission" date="2020-07" db="EMBL/GenBank/DDBJ databases">
        <title>Multicomponent nature underlies the extraordinary mechanical properties of spider dragline silk.</title>
        <authorList>
            <person name="Kono N."/>
            <person name="Nakamura H."/>
            <person name="Mori M."/>
            <person name="Yoshida Y."/>
            <person name="Ohtoshi R."/>
            <person name="Malay A.D."/>
            <person name="Moran D.A.P."/>
            <person name="Tomita M."/>
            <person name="Numata K."/>
            <person name="Arakawa K."/>
        </authorList>
    </citation>
    <scope>NUCLEOTIDE SEQUENCE</scope>
</reference>
<keyword evidence="2" id="KW-1185">Reference proteome</keyword>
<sequence>MYPPGFEPGTFRVLGGCDNHYTMGTRLFPVIRKWFSQLEKRFSVGSYNDINKKKNFRDAPEKIVTGISLSVALRNKECTIPSTSQNKKINVPTRFRTWDLPRVRRM</sequence>
<comment type="caution">
    <text evidence="1">The sequence shown here is derived from an EMBL/GenBank/DDBJ whole genome shotgun (WGS) entry which is preliminary data.</text>
</comment>